<accession>A0A803QZZ4</accession>
<dbReference type="Proteomes" id="UP000596661">
    <property type="component" value="Chromosome 3"/>
</dbReference>
<protein>
    <submittedName>
        <fullName evidence="1">Uncharacterized protein</fullName>
    </submittedName>
</protein>
<dbReference type="EMBL" id="UZAU01000282">
    <property type="status" value="NOT_ANNOTATED_CDS"/>
    <property type="molecule type" value="Genomic_DNA"/>
</dbReference>
<evidence type="ECO:0000313" key="1">
    <source>
        <dbReference type="EnsemblPlants" id="cds.novel_model_3425_5bd9a17a.3.5bd9b138"/>
    </source>
</evidence>
<sequence>MADAFFVPFFSSLNFNTHGHNMNTDRVDRRLQVFPWLNLIELMNLIHEQSLPNSNIFVRSILGIEISAVVICRNSYTHLQY</sequence>
<dbReference type="AlphaFoldDB" id="A0A803QZZ5"/>
<evidence type="ECO:0000313" key="2">
    <source>
        <dbReference type="Proteomes" id="UP000596661"/>
    </source>
</evidence>
<name>A0A803QZZ5_CANSA</name>
<keyword evidence="2" id="KW-1185">Reference proteome</keyword>
<dbReference type="EnsemblPlants" id="novel_model_3425_5bd9a17a.3.5bd9b138">
    <property type="protein sequence ID" value="cds.novel_model_3425_5bd9a17a.3.5bd9b138"/>
    <property type="gene ID" value="novel_gene_1816_5bd9a17a"/>
</dbReference>
<reference evidence="1 2" key="1">
    <citation type="submission" date="2018-11" db="EMBL/GenBank/DDBJ databases">
        <authorList>
            <person name="Grassa J C."/>
        </authorList>
    </citation>
    <scope>NUCLEOTIDE SEQUENCE [LARGE SCALE GENOMIC DNA]</scope>
</reference>
<proteinExistence type="predicted"/>
<dbReference type="Gramene" id="novel_model_3424_5bd9a17a.1.5bd9b138">
    <property type="protein sequence ID" value="cds.novel_model_3424_5bd9a17a.1.5bd9b138"/>
    <property type="gene ID" value="novel_gene_1816_5bd9a17a"/>
</dbReference>
<organism evidence="1 2">
    <name type="scientific">Cannabis sativa</name>
    <name type="common">Hemp</name>
    <name type="synonym">Marijuana</name>
    <dbReference type="NCBI Taxonomy" id="3483"/>
    <lineage>
        <taxon>Eukaryota</taxon>
        <taxon>Viridiplantae</taxon>
        <taxon>Streptophyta</taxon>
        <taxon>Embryophyta</taxon>
        <taxon>Tracheophyta</taxon>
        <taxon>Spermatophyta</taxon>
        <taxon>Magnoliopsida</taxon>
        <taxon>eudicotyledons</taxon>
        <taxon>Gunneridae</taxon>
        <taxon>Pentapetalae</taxon>
        <taxon>rosids</taxon>
        <taxon>fabids</taxon>
        <taxon>Rosales</taxon>
        <taxon>Cannabaceae</taxon>
        <taxon>Cannabis</taxon>
    </lineage>
</organism>
<dbReference type="EnsemblPlants" id="novel_model_3424_5bd9a17a.1.5bd9b138">
    <property type="protein sequence ID" value="cds.novel_model_3424_5bd9a17a.1.5bd9b138"/>
    <property type="gene ID" value="novel_gene_1816_5bd9a17a"/>
</dbReference>
<reference evidence="1" key="2">
    <citation type="submission" date="2021-03" db="UniProtKB">
        <authorList>
            <consortium name="EnsemblPlants"/>
        </authorList>
    </citation>
    <scope>IDENTIFICATION</scope>
</reference>
<accession>A0A803QZZ5</accession>
<dbReference type="Gramene" id="novel_model_3425_5bd9a17a.3.5bd9b138">
    <property type="protein sequence ID" value="cds.novel_model_3425_5bd9a17a.3.5bd9b138"/>
    <property type="gene ID" value="novel_gene_1816_5bd9a17a"/>
</dbReference>